<reference evidence="5" key="1">
    <citation type="submission" date="2025-08" db="UniProtKB">
        <authorList>
            <consortium name="RefSeq"/>
        </authorList>
    </citation>
    <scope>IDENTIFICATION</scope>
    <source>
        <tissue evidence="5">Muscle</tissue>
    </source>
</reference>
<dbReference type="InterPro" id="IPR013579">
    <property type="entry name" value="FAST_2"/>
</dbReference>
<keyword evidence="5" id="KW-0418">Kinase</keyword>
<name>A0A6P8LPS6_9HYME</name>
<evidence type="ECO:0000259" key="2">
    <source>
        <dbReference type="Pfam" id="PF06743"/>
    </source>
</evidence>
<dbReference type="AlphaFoldDB" id="A0A6P8LPS6"/>
<evidence type="ECO:0000259" key="3">
    <source>
        <dbReference type="Pfam" id="PF08368"/>
    </source>
</evidence>
<dbReference type="GO" id="GO:0016301">
    <property type="term" value="F:kinase activity"/>
    <property type="evidence" value="ECO:0007669"/>
    <property type="project" value="UniProtKB-KW"/>
</dbReference>
<sequence length="538" mass="61759">MLQFNTAAFTIATRFTSRFLCRLNASLSTNTAAIISESKTAVKLGDQIEEMISNITIVDKQHLGLDKLKIELCKDLNIKPIITEKIKKAQTIQEILETVKTSSMPQDDILHILKAISIWVHNKEESKSSTKINKSSVQSQTGDNNTTSKNSPLNTQDFFSQYYNLSTSAMIKNINKLAQAGDRNVKLLNYFFNNIIEYHELLSTKACSNLMFSMSTLNYSDERLLKKICKDFIKSKSVSGNETNFVTIMSLLKSMAFVRYKNNVFLNQLCDEIIKSKIKYSNTQIASILRSFATLGYHSQYVNDIIEVCTIRNLKTIEKLQYTTRLNLVWCFAVFKILQNVHAESVLNEKFVSKTLIFDTEINKKLSHQLKLLNINGYAQYALNNYSGPLLNNEIVPRIVSKRTKQKLAYVEALQITLKNMLPSTSHFNMSINTNMGFLLDAEICVDHKFNFISMDSDTKNGNFIKIALLLVDYYDMCLGDTDYQGLIKLHRHLLGCNNYEVLIIPYQYFGIEDKIEKRTSYLRHQIFQIFRKITDNN</sequence>
<protein>
    <submittedName>
        <fullName evidence="5">FAST kinase domain-containing protein 4 isoform X2</fullName>
    </submittedName>
</protein>
<dbReference type="Pfam" id="PF08368">
    <property type="entry name" value="FAST_2"/>
    <property type="match status" value="1"/>
</dbReference>
<organism evidence="4 5">
    <name type="scientific">Bombus bifarius</name>
    <dbReference type="NCBI Taxonomy" id="103933"/>
    <lineage>
        <taxon>Eukaryota</taxon>
        <taxon>Metazoa</taxon>
        <taxon>Ecdysozoa</taxon>
        <taxon>Arthropoda</taxon>
        <taxon>Hexapoda</taxon>
        <taxon>Insecta</taxon>
        <taxon>Pterygota</taxon>
        <taxon>Neoptera</taxon>
        <taxon>Endopterygota</taxon>
        <taxon>Hymenoptera</taxon>
        <taxon>Apocrita</taxon>
        <taxon>Aculeata</taxon>
        <taxon>Apoidea</taxon>
        <taxon>Anthophila</taxon>
        <taxon>Apidae</taxon>
        <taxon>Bombus</taxon>
        <taxon>Pyrobombus</taxon>
    </lineage>
</organism>
<feature type="domain" description="FAST kinase-like protein subdomain 2" evidence="3">
    <location>
        <begin position="370"/>
        <end position="453"/>
    </location>
</feature>
<gene>
    <name evidence="5" type="primary">LOC117204208</name>
</gene>
<dbReference type="Pfam" id="PF06743">
    <property type="entry name" value="FAST_1"/>
    <property type="match status" value="1"/>
</dbReference>
<proteinExistence type="predicted"/>
<keyword evidence="4" id="KW-1185">Reference proteome</keyword>
<dbReference type="GO" id="GO:0044528">
    <property type="term" value="P:regulation of mitochondrial mRNA stability"/>
    <property type="evidence" value="ECO:0007669"/>
    <property type="project" value="InterPro"/>
</dbReference>
<accession>A0A6P8LPS6</accession>
<dbReference type="RefSeq" id="XP_033297288.1">
    <property type="nucleotide sequence ID" value="XM_033441397.1"/>
</dbReference>
<evidence type="ECO:0000313" key="5">
    <source>
        <dbReference type="RefSeq" id="XP_033297288.1"/>
    </source>
</evidence>
<dbReference type="InterPro" id="IPR010622">
    <property type="entry name" value="FAST_Leu-rich"/>
</dbReference>
<evidence type="ECO:0000313" key="4">
    <source>
        <dbReference type="Proteomes" id="UP000515164"/>
    </source>
</evidence>
<keyword evidence="5" id="KW-0808">Transferase</keyword>
<feature type="region of interest" description="Disordered" evidence="1">
    <location>
        <begin position="129"/>
        <end position="153"/>
    </location>
</feature>
<evidence type="ECO:0000256" key="1">
    <source>
        <dbReference type="SAM" id="MobiDB-lite"/>
    </source>
</evidence>
<feature type="domain" description="FAST kinase leucine-rich" evidence="2">
    <location>
        <begin position="285"/>
        <end position="355"/>
    </location>
</feature>
<dbReference type="GeneID" id="117204208"/>
<dbReference type="Proteomes" id="UP000515164">
    <property type="component" value="Unplaced"/>
</dbReference>